<dbReference type="PANTHER" id="PTHR31672">
    <property type="entry name" value="BNACNNG10540D PROTEIN"/>
    <property type="match status" value="1"/>
</dbReference>
<name>A0A7C9CTK0_OPUST</name>
<dbReference type="EMBL" id="GISG01051517">
    <property type="protein sequence ID" value="MBA4625321.1"/>
    <property type="molecule type" value="Transcribed_RNA"/>
</dbReference>
<evidence type="ECO:0000259" key="2">
    <source>
        <dbReference type="Pfam" id="PF07734"/>
    </source>
</evidence>
<evidence type="ECO:0000313" key="3">
    <source>
        <dbReference type="EMBL" id="MBA4625322.1"/>
    </source>
</evidence>
<dbReference type="PANTHER" id="PTHR31672:SF13">
    <property type="entry name" value="F-BOX PROTEIN CPR30-LIKE"/>
    <property type="match status" value="1"/>
</dbReference>
<feature type="signal peptide" evidence="1">
    <location>
        <begin position="1"/>
        <end position="18"/>
    </location>
</feature>
<organism evidence="3">
    <name type="scientific">Opuntia streptacantha</name>
    <name type="common">Prickly pear cactus</name>
    <name type="synonym">Opuntia cardona</name>
    <dbReference type="NCBI Taxonomy" id="393608"/>
    <lineage>
        <taxon>Eukaryota</taxon>
        <taxon>Viridiplantae</taxon>
        <taxon>Streptophyta</taxon>
        <taxon>Embryophyta</taxon>
        <taxon>Tracheophyta</taxon>
        <taxon>Spermatophyta</taxon>
        <taxon>Magnoliopsida</taxon>
        <taxon>eudicotyledons</taxon>
        <taxon>Gunneridae</taxon>
        <taxon>Pentapetalae</taxon>
        <taxon>Caryophyllales</taxon>
        <taxon>Cactineae</taxon>
        <taxon>Cactaceae</taxon>
        <taxon>Opuntioideae</taxon>
        <taxon>Opuntia</taxon>
    </lineage>
</organism>
<sequence>MILLVMIVGCTHSFYGGAESFGELDCLQMFVNVYSLKSGSWKEDECLSYDTAIYYVTPGVFVDGCIHCLTVTYTDHKPCIVAFNLRDEKFSEVPLPSSAVINKSRSCRLAVVDGRLCIFNGTRTDVWVMKQYGVNADPWCKLTIDDPEADIIHPLCMLWGKKKSCMRRMLS</sequence>
<feature type="domain" description="F-box associated beta-propeller type 1" evidence="2">
    <location>
        <begin position="29"/>
        <end position="146"/>
    </location>
</feature>
<dbReference type="Pfam" id="PF07734">
    <property type="entry name" value="FBA_1"/>
    <property type="match status" value="1"/>
</dbReference>
<keyword evidence="1" id="KW-0732">Signal</keyword>
<feature type="chain" id="PRO_5033586751" description="F-box associated beta-propeller type 1 domain-containing protein" evidence="1">
    <location>
        <begin position="19"/>
        <end position="171"/>
    </location>
</feature>
<dbReference type="InterPro" id="IPR006527">
    <property type="entry name" value="F-box-assoc_dom_typ1"/>
</dbReference>
<dbReference type="AlphaFoldDB" id="A0A7C9CTK0"/>
<dbReference type="EMBL" id="GISG01051518">
    <property type="protein sequence ID" value="MBA4625322.1"/>
    <property type="molecule type" value="Transcribed_RNA"/>
</dbReference>
<accession>A0A7C9CTK0</accession>
<dbReference type="NCBIfam" id="TIGR01640">
    <property type="entry name" value="F_box_assoc_1"/>
    <property type="match status" value="1"/>
</dbReference>
<reference evidence="3" key="1">
    <citation type="journal article" date="2013" name="J. Plant Res.">
        <title>Effect of fungi and light on seed germination of three Opuntia species from semiarid lands of central Mexico.</title>
        <authorList>
            <person name="Delgado-Sanchez P."/>
            <person name="Jimenez-Bremont J.F."/>
            <person name="Guerrero-Gonzalez Mde L."/>
            <person name="Flores J."/>
        </authorList>
    </citation>
    <scope>NUCLEOTIDE SEQUENCE</scope>
    <source>
        <tissue evidence="3">Cladode</tissue>
    </source>
</reference>
<dbReference type="InterPro" id="IPR017451">
    <property type="entry name" value="F-box-assoc_interact_dom"/>
</dbReference>
<evidence type="ECO:0000256" key="1">
    <source>
        <dbReference type="SAM" id="SignalP"/>
    </source>
</evidence>
<reference evidence="3" key="2">
    <citation type="submission" date="2020-07" db="EMBL/GenBank/DDBJ databases">
        <authorList>
            <person name="Vera ALvarez R."/>
            <person name="Arias-Moreno D.M."/>
            <person name="Jimenez-Jacinto V."/>
            <person name="Jimenez-Bremont J.F."/>
            <person name="Swaminathan K."/>
            <person name="Moose S.P."/>
            <person name="Guerrero-Gonzalez M.L."/>
            <person name="Marino-Ramirez L."/>
            <person name="Landsman D."/>
            <person name="Rodriguez-Kessler M."/>
            <person name="Delgado-Sanchez P."/>
        </authorList>
    </citation>
    <scope>NUCLEOTIDE SEQUENCE</scope>
    <source>
        <tissue evidence="3">Cladode</tissue>
    </source>
</reference>
<protein>
    <recommendedName>
        <fullName evidence="2">F-box associated beta-propeller type 1 domain-containing protein</fullName>
    </recommendedName>
</protein>
<dbReference type="InterPro" id="IPR050796">
    <property type="entry name" value="SCF_F-box_component"/>
</dbReference>
<proteinExistence type="predicted"/>